<dbReference type="InterPro" id="IPR014729">
    <property type="entry name" value="Rossmann-like_a/b/a_fold"/>
</dbReference>
<evidence type="ECO:0000256" key="6">
    <source>
        <dbReference type="ARBA" id="ARBA00022962"/>
    </source>
</evidence>
<dbReference type="GO" id="GO:0004066">
    <property type="term" value="F:asparagine synthase (glutamine-hydrolyzing) activity"/>
    <property type="evidence" value="ECO:0007669"/>
    <property type="project" value="UniProtKB-EC"/>
</dbReference>
<dbReference type="CDD" id="cd01991">
    <property type="entry name" value="Asn_synthase_B_C"/>
    <property type="match status" value="1"/>
</dbReference>
<dbReference type="Proteomes" id="UP000034081">
    <property type="component" value="Unassembled WGS sequence"/>
</dbReference>
<evidence type="ECO:0000256" key="1">
    <source>
        <dbReference type="ARBA" id="ARBA00005187"/>
    </source>
</evidence>
<keyword evidence="8" id="KW-0028">Amino-acid biosynthesis</keyword>
<sequence>MCGIAGKVFLSNASVSDSDLKVMAGKIAHRGPDDEGVYISADRKVGLANRRLAIIDLSSKGHQPMNYKGRYWITFNGEIYNYQILKKKLMKDGCRFKSNSDTEVILALYDKYNTGCLKYLRGMFAFAIYDSSENTLFLARDRIGKKPLKYYFNDNVFIFSSELKAILTQSEVISRIDYEAIRSYLIFGYVPSPATGFENINKLEPGNYLLLNINKKSLIKKRYWEPYFGDKLSLSENDWCNNILSVLEESTKLRMISDVPIGAFLSGGVDSSAVVAAMARLSTKPISTFTIIFEDDKWNEAKYANNIKNLYNTNHFELLAEPENVEILPQLAYFYEEPFADASNVITYMVSQLAKKYVTVILNGDGGDENFAGYPNRYFRLKRDVNYYRWINEIRPAATLGLKALSKVSKSKLINKSKNFFEKSKLPLYQRFASYNQIYSFDEIQQITLGKLIDASYNQNPYYIVETCFELFKGRDLKDAGLKFDLLYWLPDDLLAKVDIASMANSLEARSPLLDHKMIELACKIPFNLKVKNGISKYILKKALEKIVPKENLYRPKMGFGVPLHLWFSGSLNKYSKAKLLSKKSKIKNLIKKENIKQMLELHGPEKDFGPKLWALLSLELWLDNYFN</sequence>
<name>A0A0G0NJT6_9BACT</name>
<dbReference type="AlphaFoldDB" id="A0A0G0NJT6"/>
<reference evidence="12 13" key="1">
    <citation type="journal article" date="2015" name="Nature">
        <title>rRNA introns, odd ribosomes, and small enigmatic genomes across a large radiation of phyla.</title>
        <authorList>
            <person name="Brown C.T."/>
            <person name="Hug L.A."/>
            <person name="Thomas B.C."/>
            <person name="Sharon I."/>
            <person name="Castelle C.J."/>
            <person name="Singh A."/>
            <person name="Wilkins M.J."/>
            <person name="Williams K.H."/>
            <person name="Banfield J.F."/>
        </authorList>
    </citation>
    <scope>NUCLEOTIDE SEQUENCE [LARGE SCALE GENOMIC DNA]</scope>
</reference>
<keyword evidence="6 8" id="KW-0315">Glutamine amidotransferase</keyword>
<protein>
    <recommendedName>
        <fullName evidence="3">asparagine synthase (glutamine-hydrolyzing)</fullName>
        <ecNumber evidence="3">6.3.5.4</ecNumber>
    </recommendedName>
</protein>
<dbReference type="PROSITE" id="PS51278">
    <property type="entry name" value="GATASE_TYPE_2"/>
    <property type="match status" value="1"/>
</dbReference>
<dbReference type="InterPro" id="IPR051786">
    <property type="entry name" value="ASN_synthetase/amidase"/>
</dbReference>
<dbReference type="GO" id="GO:0005524">
    <property type="term" value="F:ATP binding"/>
    <property type="evidence" value="ECO:0007669"/>
    <property type="project" value="UniProtKB-KW"/>
</dbReference>
<proteinExistence type="inferred from homology"/>
<dbReference type="GO" id="GO:0005829">
    <property type="term" value="C:cytosol"/>
    <property type="evidence" value="ECO:0007669"/>
    <property type="project" value="TreeGrafter"/>
</dbReference>
<evidence type="ECO:0000256" key="4">
    <source>
        <dbReference type="ARBA" id="ARBA00022741"/>
    </source>
</evidence>
<evidence type="ECO:0000259" key="11">
    <source>
        <dbReference type="PROSITE" id="PS51278"/>
    </source>
</evidence>
<dbReference type="PANTHER" id="PTHR43284:SF1">
    <property type="entry name" value="ASPARAGINE SYNTHETASE"/>
    <property type="match status" value="1"/>
</dbReference>
<accession>A0A0G0NJT6</accession>
<evidence type="ECO:0000256" key="9">
    <source>
        <dbReference type="PIRSR" id="PIRSR001589-2"/>
    </source>
</evidence>
<comment type="caution">
    <text evidence="12">The sequence shown here is derived from an EMBL/GenBank/DDBJ whole genome shotgun (WGS) entry which is preliminary data.</text>
</comment>
<dbReference type="PIRSF" id="PIRSF001589">
    <property type="entry name" value="Asn_synthetase_glu-h"/>
    <property type="match status" value="1"/>
</dbReference>
<dbReference type="STRING" id="1618570.UT08_C0001G0010"/>
<gene>
    <name evidence="12" type="ORF">UT08_C0001G0010</name>
</gene>
<organism evidence="12 13">
    <name type="scientific">Candidatus Woesebacteria bacterium GW2011_GWB1_38_8</name>
    <dbReference type="NCBI Taxonomy" id="1618570"/>
    <lineage>
        <taxon>Bacteria</taxon>
        <taxon>Candidatus Woeseibacteriota</taxon>
    </lineage>
</organism>
<comment type="similarity">
    <text evidence="2">Belongs to the asparagine synthetase family.</text>
</comment>
<dbReference type="Gene3D" id="3.60.20.10">
    <property type="entry name" value="Glutamine Phosphoribosylpyrophosphate, subunit 1, domain 1"/>
    <property type="match status" value="1"/>
</dbReference>
<keyword evidence="8" id="KW-0061">Asparagine biosynthesis</keyword>
<evidence type="ECO:0000256" key="2">
    <source>
        <dbReference type="ARBA" id="ARBA00005752"/>
    </source>
</evidence>
<evidence type="ECO:0000256" key="3">
    <source>
        <dbReference type="ARBA" id="ARBA00012737"/>
    </source>
</evidence>
<comment type="catalytic activity">
    <reaction evidence="7">
        <text>L-aspartate + L-glutamine + ATP + H2O = L-asparagine + L-glutamate + AMP + diphosphate + H(+)</text>
        <dbReference type="Rhea" id="RHEA:12228"/>
        <dbReference type="ChEBI" id="CHEBI:15377"/>
        <dbReference type="ChEBI" id="CHEBI:15378"/>
        <dbReference type="ChEBI" id="CHEBI:29985"/>
        <dbReference type="ChEBI" id="CHEBI:29991"/>
        <dbReference type="ChEBI" id="CHEBI:30616"/>
        <dbReference type="ChEBI" id="CHEBI:33019"/>
        <dbReference type="ChEBI" id="CHEBI:58048"/>
        <dbReference type="ChEBI" id="CHEBI:58359"/>
        <dbReference type="ChEBI" id="CHEBI:456215"/>
        <dbReference type="EC" id="6.3.5.4"/>
    </reaction>
</comment>
<evidence type="ECO:0000256" key="7">
    <source>
        <dbReference type="ARBA" id="ARBA00048741"/>
    </source>
</evidence>
<feature type="active site" description="For GATase activity" evidence="8">
    <location>
        <position position="2"/>
    </location>
</feature>
<dbReference type="InterPro" id="IPR006426">
    <property type="entry name" value="Asn_synth_AEB"/>
</dbReference>
<dbReference type="PANTHER" id="PTHR43284">
    <property type="entry name" value="ASPARAGINE SYNTHETASE (GLUTAMINE-HYDROLYZING)"/>
    <property type="match status" value="1"/>
</dbReference>
<dbReference type="InterPro" id="IPR001962">
    <property type="entry name" value="Asn_synthase"/>
</dbReference>
<evidence type="ECO:0000313" key="12">
    <source>
        <dbReference type="EMBL" id="KKQ86144.1"/>
    </source>
</evidence>
<keyword evidence="4 9" id="KW-0547">Nucleotide-binding</keyword>
<dbReference type="CDD" id="cd00712">
    <property type="entry name" value="AsnB"/>
    <property type="match status" value="1"/>
</dbReference>
<dbReference type="GO" id="GO:0006529">
    <property type="term" value="P:asparagine biosynthetic process"/>
    <property type="evidence" value="ECO:0007669"/>
    <property type="project" value="UniProtKB-KW"/>
</dbReference>
<dbReference type="SUPFAM" id="SSF52402">
    <property type="entry name" value="Adenine nucleotide alpha hydrolases-like"/>
    <property type="match status" value="1"/>
</dbReference>
<comment type="pathway">
    <text evidence="1">Amino-acid biosynthesis; L-asparagine biosynthesis; L-asparagine from L-aspartate (L-Gln route): step 1/1.</text>
</comment>
<dbReference type="EC" id="6.3.5.4" evidence="3"/>
<evidence type="ECO:0000256" key="5">
    <source>
        <dbReference type="ARBA" id="ARBA00022840"/>
    </source>
</evidence>
<dbReference type="NCBIfam" id="TIGR01536">
    <property type="entry name" value="asn_synth_AEB"/>
    <property type="match status" value="1"/>
</dbReference>
<keyword evidence="5 9" id="KW-0067">ATP-binding</keyword>
<evidence type="ECO:0000313" key="13">
    <source>
        <dbReference type="Proteomes" id="UP000034081"/>
    </source>
</evidence>
<dbReference type="EMBL" id="LBVL01000001">
    <property type="protein sequence ID" value="KKQ86144.1"/>
    <property type="molecule type" value="Genomic_DNA"/>
</dbReference>
<dbReference type="Pfam" id="PF13537">
    <property type="entry name" value="GATase_7"/>
    <property type="match status" value="1"/>
</dbReference>
<feature type="binding site" evidence="9">
    <location>
        <position position="101"/>
    </location>
    <ligand>
        <name>L-glutamine</name>
        <dbReference type="ChEBI" id="CHEBI:58359"/>
    </ligand>
</feature>
<dbReference type="InterPro" id="IPR029055">
    <property type="entry name" value="Ntn_hydrolases_N"/>
</dbReference>
<feature type="site" description="Important for beta-aspartyl-AMP intermediate formation" evidence="10">
    <location>
        <position position="365"/>
    </location>
</feature>
<evidence type="ECO:0000256" key="10">
    <source>
        <dbReference type="PIRSR" id="PIRSR001589-3"/>
    </source>
</evidence>
<dbReference type="InterPro" id="IPR017932">
    <property type="entry name" value="GATase_2_dom"/>
</dbReference>
<dbReference type="SUPFAM" id="SSF56235">
    <property type="entry name" value="N-terminal nucleophile aminohydrolases (Ntn hydrolases)"/>
    <property type="match status" value="1"/>
</dbReference>
<dbReference type="PATRIC" id="fig|1618570.3.peg.10"/>
<evidence type="ECO:0000256" key="8">
    <source>
        <dbReference type="PIRSR" id="PIRSR001589-1"/>
    </source>
</evidence>
<feature type="binding site" evidence="9">
    <location>
        <position position="291"/>
    </location>
    <ligand>
        <name>ATP</name>
        <dbReference type="ChEBI" id="CHEBI:30616"/>
    </ligand>
</feature>
<dbReference type="Gene3D" id="3.40.50.620">
    <property type="entry name" value="HUPs"/>
    <property type="match status" value="1"/>
</dbReference>
<dbReference type="Pfam" id="PF00733">
    <property type="entry name" value="Asn_synthase"/>
    <property type="match status" value="1"/>
</dbReference>
<feature type="domain" description="Glutamine amidotransferase type-2" evidence="11">
    <location>
        <begin position="2"/>
        <end position="214"/>
    </location>
</feature>
<dbReference type="InterPro" id="IPR033738">
    <property type="entry name" value="AsnB_N"/>
</dbReference>